<evidence type="ECO:0008006" key="5">
    <source>
        <dbReference type="Google" id="ProtNLM"/>
    </source>
</evidence>
<dbReference type="RefSeq" id="WP_136003828.1">
    <property type="nucleotide sequence ID" value="NZ_SRYR01000001.1"/>
</dbReference>
<evidence type="ECO:0000313" key="3">
    <source>
        <dbReference type="EMBL" id="TGY43491.1"/>
    </source>
</evidence>
<gene>
    <name evidence="3" type="ORF">E5347_01385</name>
</gene>
<dbReference type="EMBL" id="SRYR01000001">
    <property type="protein sequence ID" value="TGY43491.1"/>
    <property type="molecule type" value="Genomic_DNA"/>
</dbReference>
<dbReference type="PROSITE" id="PS51257">
    <property type="entry name" value="PROKAR_LIPOPROTEIN"/>
    <property type="match status" value="1"/>
</dbReference>
<feature type="signal peptide" evidence="2">
    <location>
        <begin position="1"/>
        <end position="22"/>
    </location>
</feature>
<organism evidence="3 4">
    <name type="scientific">Clostridium sartagoforme</name>
    <dbReference type="NCBI Taxonomy" id="84031"/>
    <lineage>
        <taxon>Bacteria</taxon>
        <taxon>Bacillati</taxon>
        <taxon>Bacillota</taxon>
        <taxon>Clostridia</taxon>
        <taxon>Eubacteriales</taxon>
        <taxon>Clostridiaceae</taxon>
        <taxon>Clostridium</taxon>
    </lineage>
</organism>
<evidence type="ECO:0000313" key="4">
    <source>
        <dbReference type="Proteomes" id="UP000306888"/>
    </source>
</evidence>
<comment type="caution">
    <text evidence="3">The sequence shown here is derived from an EMBL/GenBank/DDBJ whole genome shotgun (WGS) entry which is preliminary data.</text>
</comment>
<evidence type="ECO:0000256" key="1">
    <source>
        <dbReference type="SAM" id="MobiDB-lite"/>
    </source>
</evidence>
<keyword evidence="2" id="KW-0732">Signal</keyword>
<accession>A0A4S2DR15</accession>
<name>A0A4S2DR15_9CLOT</name>
<protein>
    <recommendedName>
        <fullName evidence="5">Lipoprotein</fullName>
    </recommendedName>
</protein>
<evidence type="ECO:0000256" key="2">
    <source>
        <dbReference type="SAM" id="SignalP"/>
    </source>
</evidence>
<feature type="compositionally biased region" description="Basic and acidic residues" evidence="1">
    <location>
        <begin position="24"/>
        <end position="36"/>
    </location>
</feature>
<feature type="compositionally biased region" description="Acidic residues" evidence="1">
    <location>
        <begin position="60"/>
        <end position="69"/>
    </location>
</feature>
<sequence>MKKLLIFLVLSTLALTSCSLNDSDNQKKELDNKTSEITENNINNSSEEDKIDNSNNGEQENIEEPSDIDNIENISYEVKNYIIKGQDNKSEAEKLKWSKTFLDNLDINSIYSEYLSSGGTADDIEELAYYITENAPIPSDWEEMFKKDLYEKYGENLLKVEPLGNDQYQAYIEKEGKEVPYVVVSSRTGYFHG</sequence>
<reference evidence="3 4" key="1">
    <citation type="submission" date="2019-04" db="EMBL/GenBank/DDBJ databases">
        <title>Microbes associate with the intestines of laboratory mice.</title>
        <authorList>
            <person name="Navarre W."/>
            <person name="Wong E."/>
            <person name="Huang K."/>
            <person name="Tropini C."/>
            <person name="Ng K."/>
            <person name="Yu B."/>
        </authorList>
    </citation>
    <scope>NUCLEOTIDE SEQUENCE [LARGE SCALE GENOMIC DNA]</scope>
    <source>
        <strain evidence="3 4">NM50_B9-20</strain>
    </source>
</reference>
<keyword evidence="4" id="KW-1185">Reference proteome</keyword>
<feature type="region of interest" description="Disordered" evidence="1">
    <location>
        <begin position="24"/>
        <end position="69"/>
    </location>
</feature>
<dbReference type="Proteomes" id="UP000306888">
    <property type="component" value="Unassembled WGS sequence"/>
</dbReference>
<proteinExistence type="predicted"/>
<feature type="chain" id="PRO_5039399443" description="Lipoprotein" evidence="2">
    <location>
        <begin position="23"/>
        <end position="193"/>
    </location>
</feature>
<dbReference type="AlphaFoldDB" id="A0A4S2DR15"/>
<dbReference type="OrthoDB" id="1911515at2"/>